<keyword evidence="5" id="KW-0326">Glycosidase</keyword>
<evidence type="ECO:0000313" key="12">
    <source>
        <dbReference type="Proteomes" id="UP000594261"/>
    </source>
</evidence>
<proteinExistence type="inferred from homology"/>
<keyword evidence="12" id="KW-1185">Reference proteome</keyword>
<reference evidence="11" key="2">
    <citation type="submission" date="2021-01" db="UniProtKB">
        <authorList>
            <consortium name="EnsemblPlants"/>
        </authorList>
    </citation>
    <scope>IDENTIFICATION</scope>
</reference>
<evidence type="ECO:0000256" key="2">
    <source>
        <dbReference type="ARBA" id="ARBA00008773"/>
    </source>
</evidence>
<feature type="signal peptide" evidence="10">
    <location>
        <begin position="1"/>
        <end position="28"/>
    </location>
</feature>
<dbReference type="InParanoid" id="A0A7N2MCH5"/>
<dbReference type="Gene3D" id="3.20.20.80">
    <property type="entry name" value="Glycosidases"/>
    <property type="match status" value="1"/>
</dbReference>
<keyword evidence="4" id="KW-0378">Hydrolase</keyword>
<dbReference type="PANTHER" id="PTHR32227">
    <property type="entry name" value="GLUCAN ENDO-1,3-BETA-GLUCOSIDASE BG1-RELATED-RELATED"/>
    <property type="match status" value="1"/>
</dbReference>
<dbReference type="EC" id="3.2.1.39" evidence="3"/>
<evidence type="ECO:0000256" key="3">
    <source>
        <dbReference type="ARBA" id="ARBA00012780"/>
    </source>
</evidence>
<dbReference type="Gramene" id="QL08p042423:mrna">
    <property type="protein sequence ID" value="QL08p042423:mrna:CDS:1"/>
    <property type="gene ID" value="QL08p042423"/>
</dbReference>
<comment type="similarity">
    <text evidence="2 8">Belongs to the glycosyl hydrolase 17 family.</text>
</comment>
<protein>
    <recommendedName>
        <fullName evidence="3">glucan endo-1,3-beta-D-glucosidase</fullName>
        <ecNumber evidence="3">3.2.1.39</ecNumber>
    </recommendedName>
    <alternativeName>
        <fullName evidence="6">(1-&gt;3)-beta-glucan endohydrolase</fullName>
    </alternativeName>
    <alternativeName>
        <fullName evidence="7">Beta-1,3-endoglucanase</fullName>
    </alternativeName>
</protein>
<evidence type="ECO:0000256" key="7">
    <source>
        <dbReference type="ARBA" id="ARBA00033417"/>
    </source>
</evidence>
<comment type="catalytic activity">
    <reaction evidence="1">
        <text>Hydrolysis of (1-&gt;3)-beta-D-glucosidic linkages in (1-&gt;3)-beta-D-glucans.</text>
        <dbReference type="EC" id="3.2.1.39"/>
    </reaction>
</comment>
<evidence type="ECO:0000256" key="6">
    <source>
        <dbReference type="ARBA" id="ARBA00033335"/>
    </source>
</evidence>
<feature type="region of interest" description="Disordered" evidence="9">
    <location>
        <begin position="166"/>
        <end position="185"/>
    </location>
</feature>
<dbReference type="InterPro" id="IPR044965">
    <property type="entry name" value="Glyco_hydro_17_plant"/>
</dbReference>
<dbReference type="GO" id="GO:0005975">
    <property type="term" value="P:carbohydrate metabolic process"/>
    <property type="evidence" value="ECO:0007669"/>
    <property type="project" value="InterPro"/>
</dbReference>
<organism evidence="11 12">
    <name type="scientific">Quercus lobata</name>
    <name type="common">Valley oak</name>
    <dbReference type="NCBI Taxonomy" id="97700"/>
    <lineage>
        <taxon>Eukaryota</taxon>
        <taxon>Viridiplantae</taxon>
        <taxon>Streptophyta</taxon>
        <taxon>Embryophyta</taxon>
        <taxon>Tracheophyta</taxon>
        <taxon>Spermatophyta</taxon>
        <taxon>Magnoliopsida</taxon>
        <taxon>eudicotyledons</taxon>
        <taxon>Gunneridae</taxon>
        <taxon>Pentapetalae</taxon>
        <taxon>rosids</taxon>
        <taxon>fabids</taxon>
        <taxon>Fagales</taxon>
        <taxon>Fagaceae</taxon>
        <taxon>Quercus</taxon>
    </lineage>
</organism>
<dbReference type="InterPro" id="IPR000490">
    <property type="entry name" value="Glyco_hydro_17"/>
</dbReference>
<evidence type="ECO:0000256" key="8">
    <source>
        <dbReference type="RuleBase" id="RU004335"/>
    </source>
</evidence>
<dbReference type="EMBL" id="LRBV02000008">
    <property type="status" value="NOT_ANNOTATED_CDS"/>
    <property type="molecule type" value="Genomic_DNA"/>
</dbReference>
<evidence type="ECO:0000256" key="9">
    <source>
        <dbReference type="SAM" id="MobiDB-lite"/>
    </source>
</evidence>
<evidence type="ECO:0000256" key="10">
    <source>
        <dbReference type="SAM" id="SignalP"/>
    </source>
</evidence>
<accession>A0A7N2MCH5</accession>
<dbReference type="OMA" id="ILCCANI"/>
<evidence type="ECO:0000256" key="5">
    <source>
        <dbReference type="ARBA" id="ARBA00023295"/>
    </source>
</evidence>
<evidence type="ECO:0000313" key="11">
    <source>
        <dbReference type="EnsemblPlants" id="QL08p042423:mrna:CDS:1"/>
    </source>
</evidence>
<evidence type="ECO:0000256" key="4">
    <source>
        <dbReference type="ARBA" id="ARBA00022801"/>
    </source>
</evidence>
<keyword evidence="10" id="KW-0732">Signal</keyword>
<sequence length="185" mass="19744">MTKLPNSQPKLLPILIFLSLFSLHHSSATTLSIGVNFGTAANNLLPLSKVAHFVETQTIIDCIKILDANPDIRKAFANTNISVTFTVVNSDVPAIVELPAAKSWVANNILPFHPQTKIDLIAVGHEILATENDTLIDHLLPAMKALKSALDSANVTDIHVSTPHSLGILAKSEPPSSTGKPSHPS</sequence>
<dbReference type="Pfam" id="PF00332">
    <property type="entry name" value="Glyco_hydro_17"/>
    <property type="match status" value="1"/>
</dbReference>
<dbReference type="SUPFAM" id="SSF51445">
    <property type="entry name" value="(Trans)glycosidases"/>
    <property type="match status" value="1"/>
</dbReference>
<dbReference type="Proteomes" id="UP000594261">
    <property type="component" value="Chromosome 8"/>
</dbReference>
<feature type="compositionally biased region" description="Polar residues" evidence="9">
    <location>
        <begin position="174"/>
        <end position="185"/>
    </location>
</feature>
<dbReference type="InterPro" id="IPR017853">
    <property type="entry name" value="GH"/>
</dbReference>
<name>A0A7N2MCH5_QUELO</name>
<dbReference type="GO" id="GO:0042973">
    <property type="term" value="F:glucan endo-1,3-beta-D-glucosidase activity"/>
    <property type="evidence" value="ECO:0007669"/>
    <property type="project" value="UniProtKB-EC"/>
</dbReference>
<dbReference type="EnsemblPlants" id="QL08p042423:mrna">
    <property type="protein sequence ID" value="QL08p042423:mrna:CDS:1"/>
    <property type="gene ID" value="QL08p042423"/>
</dbReference>
<reference evidence="11 12" key="1">
    <citation type="journal article" date="2016" name="G3 (Bethesda)">
        <title>First Draft Assembly and Annotation of the Genome of a California Endemic Oak Quercus lobata Nee (Fagaceae).</title>
        <authorList>
            <person name="Sork V.L."/>
            <person name="Fitz-Gibbon S.T."/>
            <person name="Puiu D."/>
            <person name="Crepeau M."/>
            <person name="Gugger P.F."/>
            <person name="Sherman R."/>
            <person name="Stevens K."/>
            <person name="Langley C.H."/>
            <person name="Pellegrini M."/>
            <person name="Salzberg S.L."/>
        </authorList>
    </citation>
    <scope>NUCLEOTIDE SEQUENCE [LARGE SCALE GENOMIC DNA]</scope>
    <source>
        <strain evidence="11 12">cv. SW786</strain>
    </source>
</reference>
<evidence type="ECO:0000256" key="1">
    <source>
        <dbReference type="ARBA" id="ARBA00000382"/>
    </source>
</evidence>
<dbReference type="AlphaFoldDB" id="A0A7N2MCH5"/>
<feature type="chain" id="PRO_5029571792" description="glucan endo-1,3-beta-D-glucosidase" evidence="10">
    <location>
        <begin position="29"/>
        <end position="185"/>
    </location>
</feature>